<dbReference type="OrthoDB" id="9807186at2"/>
<dbReference type="EMBL" id="SSOB01000067">
    <property type="protein sequence ID" value="THF72900.1"/>
    <property type="molecule type" value="Genomic_DNA"/>
</dbReference>
<evidence type="ECO:0000313" key="3">
    <source>
        <dbReference type="Proteomes" id="UP000310636"/>
    </source>
</evidence>
<gene>
    <name evidence="2" type="ORF">E6C55_31355</name>
</gene>
<comment type="caution">
    <text evidence="2">The sequence shown here is derived from an EMBL/GenBank/DDBJ whole genome shotgun (WGS) entry which is preliminary data.</text>
</comment>
<keyword evidence="1 2" id="KW-0378">Hydrolase</keyword>
<reference evidence="2 3" key="1">
    <citation type="submission" date="2019-04" db="EMBL/GenBank/DDBJ databases">
        <title>Cohnella sp. nov. isolated from preserved vegetables.</title>
        <authorList>
            <person name="Lin S.-Y."/>
            <person name="Hung M.-H."/>
            <person name="Young C.-C."/>
        </authorList>
    </citation>
    <scope>NUCLEOTIDE SEQUENCE [LARGE SCALE GENOMIC DNA]</scope>
    <source>
        <strain evidence="2 3">CC-MHH1044</strain>
    </source>
</reference>
<dbReference type="InterPro" id="IPR052043">
    <property type="entry name" value="PolySaccharide_Degr_Enz"/>
</dbReference>
<sequence length="735" mass="83784">MPHKIDAEMSIAFRLGSEPERVAETIALRYIGNHPKVPFTFRAFSRRGFRQLSDGRFDLNLDEKHPEAAIGQWAYVLGRIWSDQESHWETAISCYGPTRLHVNDRPVYRSEAAEEVNSQVRRAVRIPLQPGWNSLLFAFCKTASGFGGAVGTVRSKWGTPTVQAPFAERFGEAGWAYSELANAEWANSELPYSELACSESALAWFPERQWSEEERERGVGSRLFGDGNPGRYAYGWSRVRCAGHGRVRYRLRLVAHGPAAVWVDGEELLSASEAGITERDVELAFGSRDVLVRFAPGADDWGYTLELAHVSAGGEALCEFELPQPIRGTDECWLYLGPFAEGSRYSRKEVQTLYGLWEEKEGGIYWRLDEPDVWVRPYAENTNFARWSYPLGVTLYGLLRTGRALKRPDMERYAFDHIGFCTRMYAYSLWEKRQYGYPSVNHQLAELDMLDDCGSFASAMLEAYRDCPEPSSLRVAEAVADFMMNRQERKEDGVFYRACPGYYMENTLWGDDLYMSVPFLIRYARLTGEDVYLDEAAKQALLFREYLYMPELRILSHVYDFKYGTATKVPWGRGNGWPVFTLSELLEALPTAHPDRERLLLFFRELCGGLLKLQGKNGLWHQVLNDPDSYEETSCTAMFVYAFCRGLRLGFLDDLDDSEAYVQAVRRGWEGLTCHAVDQWGNVHGVCVGSRYSFSPSYYKDDLPWTVNDTHGIGIVMLAGMEYAALLERLESSRL</sequence>
<organism evidence="2 3">
    <name type="scientific">Cohnella fermenti</name>
    <dbReference type="NCBI Taxonomy" id="2565925"/>
    <lineage>
        <taxon>Bacteria</taxon>
        <taxon>Bacillati</taxon>
        <taxon>Bacillota</taxon>
        <taxon>Bacilli</taxon>
        <taxon>Bacillales</taxon>
        <taxon>Paenibacillaceae</taxon>
        <taxon>Cohnella</taxon>
    </lineage>
</organism>
<dbReference type="GO" id="GO:0005975">
    <property type="term" value="P:carbohydrate metabolic process"/>
    <property type="evidence" value="ECO:0007669"/>
    <property type="project" value="InterPro"/>
</dbReference>
<evidence type="ECO:0000313" key="2">
    <source>
        <dbReference type="EMBL" id="THF72900.1"/>
    </source>
</evidence>
<dbReference type="Pfam" id="PF07470">
    <property type="entry name" value="Glyco_hydro_88"/>
    <property type="match status" value="1"/>
</dbReference>
<keyword evidence="3" id="KW-1185">Reference proteome</keyword>
<dbReference type="InterPro" id="IPR010905">
    <property type="entry name" value="Glyco_hydro_88"/>
</dbReference>
<name>A0A4S4BF56_9BACL</name>
<protein>
    <submittedName>
        <fullName evidence="2">Glycosyl hydrolase</fullName>
    </submittedName>
</protein>
<dbReference type="SUPFAM" id="SSF48208">
    <property type="entry name" value="Six-hairpin glycosidases"/>
    <property type="match status" value="1"/>
</dbReference>
<proteinExistence type="predicted"/>
<dbReference type="InterPro" id="IPR008928">
    <property type="entry name" value="6-hairpin_glycosidase_sf"/>
</dbReference>
<dbReference type="InterPro" id="IPR012341">
    <property type="entry name" value="6hp_glycosidase-like_sf"/>
</dbReference>
<dbReference type="AlphaFoldDB" id="A0A4S4BF56"/>
<dbReference type="PANTHER" id="PTHR33886:SF8">
    <property type="entry name" value="UNSATURATED RHAMNOGALACTURONAN HYDROLASE (EUROFUNG)"/>
    <property type="match status" value="1"/>
</dbReference>
<evidence type="ECO:0000256" key="1">
    <source>
        <dbReference type="ARBA" id="ARBA00022801"/>
    </source>
</evidence>
<dbReference type="GO" id="GO:0016787">
    <property type="term" value="F:hydrolase activity"/>
    <property type="evidence" value="ECO:0007669"/>
    <property type="project" value="UniProtKB-KW"/>
</dbReference>
<dbReference type="PANTHER" id="PTHR33886">
    <property type="entry name" value="UNSATURATED RHAMNOGALACTURONAN HYDROLASE (EUROFUNG)"/>
    <property type="match status" value="1"/>
</dbReference>
<dbReference type="Gene3D" id="1.50.10.10">
    <property type="match status" value="1"/>
</dbReference>
<dbReference type="Proteomes" id="UP000310636">
    <property type="component" value="Unassembled WGS sequence"/>
</dbReference>
<dbReference type="RefSeq" id="WP_136373791.1">
    <property type="nucleotide sequence ID" value="NZ_SSOB01000067.1"/>
</dbReference>
<accession>A0A4S4BF56</accession>